<accession>H1FT90</accession>
<keyword evidence="2" id="KW-1185">Reference proteome</keyword>
<evidence type="ECO:0000313" key="1">
    <source>
        <dbReference type="EMBL" id="EHP30009.1"/>
    </source>
</evidence>
<dbReference type="EMBL" id="AFRZ01000001">
    <property type="protein sequence ID" value="EHP30009.1"/>
    <property type="molecule type" value="Genomic_DNA"/>
</dbReference>
<dbReference type="AlphaFoldDB" id="B6BHL1"/>
<name>B6BHL1_SULGG</name>
<protein>
    <submittedName>
        <fullName evidence="1">Uncharacterized protein</fullName>
    </submittedName>
</protein>
<reference evidence="1 2" key="1">
    <citation type="journal article" date="2012" name="Proc. Natl. Acad. Sci. U.S.A.">
        <title>Genome and physiology of a model Epsilonproteobacterium responsible for sulfide detoxification in marine oxygen depletion zones.</title>
        <authorList>
            <person name="Grote J."/>
            <person name="Schott T."/>
            <person name="Bruckner C.G."/>
            <person name="Glockner F.O."/>
            <person name="Jost G."/>
            <person name="Teeling H."/>
            <person name="Labrenz M."/>
            <person name="Jurgens K."/>
        </authorList>
    </citation>
    <scope>NUCLEOTIDE SEQUENCE [LARGE SCALE GENOMIC DNA]</scope>
    <source>
        <strain evidence="1 2">GD1</strain>
    </source>
</reference>
<proteinExistence type="predicted"/>
<dbReference type="RefSeq" id="WP_008335258.1">
    <property type="nucleotide sequence ID" value="NZ_AFRZ01000001.1"/>
</dbReference>
<organism evidence="1 2">
    <name type="scientific">Sulfurimonas gotlandica (strain DSM 19862 / JCM 16533 / GD1)</name>
    <dbReference type="NCBI Taxonomy" id="929558"/>
    <lineage>
        <taxon>Bacteria</taxon>
        <taxon>Pseudomonadati</taxon>
        <taxon>Campylobacterota</taxon>
        <taxon>Epsilonproteobacteria</taxon>
        <taxon>Campylobacterales</taxon>
        <taxon>Sulfurimonadaceae</taxon>
        <taxon>Sulfurimonas</taxon>
    </lineage>
</organism>
<sequence>MLHSDEKYKIEEKEVDGILKFHVEFDEKIRAFDTLLEAKMAIKTFKMGKEYQKHTGMELFIEKD</sequence>
<accession>B6BHL1</accession>
<comment type="caution">
    <text evidence="1">The sequence shown here is derived from an EMBL/GenBank/DDBJ whole genome shotgun (WGS) entry which is preliminary data.</text>
</comment>
<dbReference type="Proteomes" id="UP000006431">
    <property type="component" value="Unassembled WGS sequence"/>
</dbReference>
<dbReference type="HOGENOM" id="CLU_2866143_0_0_7"/>
<evidence type="ECO:0000313" key="2">
    <source>
        <dbReference type="Proteomes" id="UP000006431"/>
    </source>
</evidence>
<gene>
    <name evidence="1" type="ORF">SMGD1_1485</name>
</gene>
<dbReference type="PATRIC" id="fig|929558.5.peg.1476"/>